<dbReference type="Gene3D" id="3.40.50.720">
    <property type="entry name" value="NAD(P)-binding Rossmann-like Domain"/>
    <property type="match status" value="1"/>
</dbReference>
<evidence type="ECO:0000256" key="2">
    <source>
        <dbReference type="ARBA" id="ARBA00023002"/>
    </source>
</evidence>
<organism evidence="6 7">
    <name type="scientific">Williamsia sterculiae</name>
    <dbReference type="NCBI Taxonomy" id="1344003"/>
    <lineage>
        <taxon>Bacteria</taxon>
        <taxon>Bacillati</taxon>
        <taxon>Actinomycetota</taxon>
        <taxon>Actinomycetes</taxon>
        <taxon>Mycobacteriales</taxon>
        <taxon>Nocardiaceae</taxon>
        <taxon>Williamsia</taxon>
    </lineage>
</organism>
<accession>A0A1N7HFN4</accession>
<dbReference type="CDD" id="cd05233">
    <property type="entry name" value="SDR_c"/>
    <property type="match status" value="1"/>
</dbReference>
<dbReference type="SMART" id="SM00822">
    <property type="entry name" value="PKS_KR"/>
    <property type="match status" value="1"/>
</dbReference>
<dbReference type="OrthoDB" id="3743899at2"/>
<name>A0A1N7HFN4_9NOCA</name>
<evidence type="ECO:0000259" key="5">
    <source>
        <dbReference type="SMART" id="SM00822"/>
    </source>
</evidence>
<dbReference type="SUPFAM" id="SSF51735">
    <property type="entry name" value="NAD(P)-binding Rossmann-fold domains"/>
    <property type="match status" value="1"/>
</dbReference>
<dbReference type="InterPro" id="IPR036291">
    <property type="entry name" value="NAD(P)-bd_dom_sf"/>
</dbReference>
<protein>
    <submittedName>
        <fullName evidence="6">NADP-dependent 3-hydroxy acid dehydrogenase YdfG</fullName>
    </submittedName>
</protein>
<feature type="domain" description="Ketoreductase" evidence="5">
    <location>
        <begin position="9"/>
        <end position="187"/>
    </location>
</feature>
<evidence type="ECO:0000256" key="1">
    <source>
        <dbReference type="ARBA" id="ARBA00006484"/>
    </source>
</evidence>
<dbReference type="PROSITE" id="PS00061">
    <property type="entry name" value="ADH_SHORT"/>
    <property type="match status" value="1"/>
</dbReference>
<proteinExistence type="inferred from homology"/>
<dbReference type="InterPro" id="IPR020904">
    <property type="entry name" value="Sc_DH/Rdtase_CS"/>
</dbReference>
<dbReference type="PANTHER" id="PTHR44196:SF1">
    <property type="entry name" value="DEHYDROGENASE_REDUCTASE SDR FAMILY MEMBER 7B"/>
    <property type="match status" value="1"/>
</dbReference>
<feature type="region of interest" description="Disordered" evidence="4">
    <location>
        <begin position="280"/>
        <end position="301"/>
    </location>
</feature>
<comment type="similarity">
    <text evidence="1 3">Belongs to the short-chain dehydrogenases/reductases (SDR) family.</text>
</comment>
<dbReference type="EMBL" id="FTNT01000016">
    <property type="protein sequence ID" value="SIS23470.1"/>
    <property type="molecule type" value="Genomic_DNA"/>
</dbReference>
<reference evidence="6 7" key="1">
    <citation type="submission" date="2017-01" db="EMBL/GenBank/DDBJ databases">
        <authorList>
            <person name="Mah S.A."/>
            <person name="Swanson W.J."/>
            <person name="Moy G.W."/>
            <person name="Vacquier V.D."/>
        </authorList>
    </citation>
    <scope>NUCLEOTIDE SEQUENCE [LARGE SCALE GENOMIC DNA]</scope>
    <source>
        <strain evidence="6 7">CPCC 203464</strain>
    </source>
</reference>
<dbReference type="Proteomes" id="UP000186218">
    <property type="component" value="Unassembled WGS sequence"/>
</dbReference>
<dbReference type="AlphaFoldDB" id="A0A1N7HFN4"/>
<dbReference type="PRINTS" id="PR00080">
    <property type="entry name" value="SDRFAMILY"/>
</dbReference>
<gene>
    <name evidence="6" type="ORF">SAMN05445060_4128</name>
</gene>
<evidence type="ECO:0000256" key="3">
    <source>
        <dbReference type="RuleBase" id="RU000363"/>
    </source>
</evidence>
<dbReference type="RefSeq" id="WP_076482900.1">
    <property type="nucleotide sequence ID" value="NZ_FTNT01000016.1"/>
</dbReference>
<dbReference type="PANTHER" id="PTHR44196">
    <property type="entry name" value="DEHYDROGENASE/REDUCTASE SDR FAMILY MEMBER 7B"/>
    <property type="match status" value="1"/>
</dbReference>
<dbReference type="InterPro" id="IPR002347">
    <property type="entry name" value="SDR_fam"/>
</dbReference>
<dbReference type="GO" id="GO:0016491">
    <property type="term" value="F:oxidoreductase activity"/>
    <property type="evidence" value="ECO:0007669"/>
    <property type="project" value="UniProtKB-KW"/>
</dbReference>
<evidence type="ECO:0000313" key="7">
    <source>
        <dbReference type="Proteomes" id="UP000186218"/>
    </source>
</evidence>
<evidence type="ECO:0000313" key="6">
    <source>
        <dbReference type="EMBL" id="SIS23470.1"/>
    </source>
</evidence>
<dbReference type="STRING" id="1344003.SAMN05445060_4128"/>
<dbReference type="Pfam" id="PF00106">
    <property type="entry name" value="adh_short"/>
    <property type="match status" value="1"/>
</dbReference>
<keyword evidence="2" id="KW-0560">Oxidoreductase</keyword>
<dbReference type="InterPro" id="IPR057326">
    <property type="entry name" value="KR_dom"/>
</dbReference>
<keyword evidence="7" id="KW-1185">Reference proteome</keyword>
<evidence type="ECO:0000256" key="4">
    <source>
        <dbReference type="SAM" id="MobiDB-lite"/>
    </source>
</evidence>
<sequence>MAGYGVSGRVVVVTGAAGGLGKVLAAELIARGARVALLGRNEAAVATLAAELGAPSIVRSFRADVQDLASLDRAFSAVADDFGGIDVVVANAGVADPTERIADLDPHSWERTVDINLNGTFRTMRAALPHVTARQGYLLAISSMAAFVHAPLQGAYTATKAGVWAFCDTLRLEVAADGVGVGSAHPTFFETPMTDAVTADPAAARLWRQHRPLLWRFAPIDDVVADIIDGIEHRAAHIASPRRNLPGILAAGTLQTIAERIGFPGNAIAEAVTIARRSAITRRNTTRPDQDAQPGITDDPR</sequence>
<dbReference type="PRINTS" id="PR00081">
    <property type="entry name" value="GDHRDH"/>
</dbReference>
<dbReference type="GO" id="GO:0016020">
    <property type="term" value="C:membrane"/>
    <property type="evidence" value="ECO:0007669"/>
    <property type="project" value="TreeGrafter"/>
</dbReference>